<evidence type="ECO:0000256" key="3">
    <source>
        <dbReference type="ARBA" id="ARBA00022679"/>
    </source>
</evidence>
<dbReference type="PANTHER" id="PTHR24363">
    <property type="entry name" value="SERINE/THREONINE PROTEIN KINASE"/>
    <property type="match status" value="1"/>
</dbReference>
<protein>
    <recommendedName>
        <fullName evidence="1">non-specific serine/threonine protein kinase</fullName>
        <ecNumber evidence="1">2.7.11.1</ecNumber>
    </recommendedName>
</protein>
<dbReference type="Gene3D" id="1.10.510.10">
    <property type="entry name" value="Transferase(Phosphotransferase) domain 1"/>
    <property type="match status" value="1"/>
</dbReference>
<sequence length="618" mass="66751">MTHPDFEELPEDIADEAPGTQAVHFDPFADDDDGVDAGLDALIADLGNLRDQHDDGATVGSPVGTAAVTGPDTAPTAASIRDDTSARARELALSTFRERRGAERGGRTVADGMVNLPFILPARPEDALQDPAAAAQKGIPAPHLNPGDMVAGQYEILGVIAHGGMGWIYLANDHFVSGRLVVLKGMQSEKSADEMGAAVAEREFLADITHPGIVKIYNFIDDPRVPGGFIVMEYVGGPSLRSRRNSRENHVLPIDLAIGYLIEVLPALDYLHSRGVVYNDLKPDNIIVTEDQVKLIDLGAVSGIGAYGFIYGTKGFQAPEVASHGPSVASDIYTIGRTLAALTVHLPKDDTGAYLPGLPSPSTEPLFRKHLSFYRLLRRATNEDPTQRFRDIAEMSTQLYGVLREVIAIRTGEQFPAQHSMFSPQRTTFGTKHLVFRTDQLIDGIDRTVRITSPEVVSALPAPLIDRTDVGAGMLSGSSYTEPQEALETLRQAMKTPEYEQSAEIPLGVVRAMLDLGFTGQARSWLSSLEGRLGHDWRFQWYSGVTALLLDDYVSAQKHFAAVLSILPGESAPKLALAAVDELILQQLGHHHSALLPEKVARAASLLSTSLDAVDPEV</sequence>
<dbReference type="Gene3D" id="3.30.200.20">
    <property type="entry name" value="Phosphorylase Kinase, domain 1"/>
    <property type="match status" value="1"/>
</dbReference>
<evidence type="ECO:0000313" key="11">
    <source>
        <dbReference type="EMBL" id="NLP39464.1"/>
    </source>
</evidence>
<dbReference type="GO" id="GO:0004674">
    <property type="term" value="F:protein serine/threonine kinase activity"/>
    <property type="evidence" value="ECO:0007669"/>
    <property type="project" value="UniProtKB-KW"/>
</dbReference>
<dbReference type="EMBL" id="JAAYSN010000189">
    <property type="protein sequence ID" value="NLP39464.1"/>
    <property type="molecule type" value="Genomic_DNA"/>
</dbReference>
<accession>A0A7X8RG64</accession>
<evidence type="ECO:0000256" key="9">
    <source>
        <dbReference type="SAM" id="MobiDB-lite"/>
    </source>
</evidence>
<dbReference type="InterPro" id="IPR000719">
    <property type="entry name" value="Prot_kinase_dom"/>
</dbReference>
<keyword evidence="2 11" id="KW-0723">Serine/threonine-protein kinase</keyword>
<feature type="region of interest" description="Disordered" evidence="9">
    <location>
        <begin position="53"/>
        <end position="83"/>
    </location>
</feature>
<evidence type="ECO:0000313" key="12">
    <source>
        <dbReference type="Proteomes" id="UP000568696"/>
    </source>
</evidence>
<evidence type="ECO:0000256" key="4">
    <source>
        <dbReference type="ARBA" id="ARBA00022741"/>
    </source>
</evidence>
<dbReference type="InterPro" id="IPR011990">
    <property type="entry name" value="TPR-like_helical_dom_sf"/>
</dbReference>
<evidence type="ECO:0000256" key="2">
    <source>
        <dbReference type="ARBA" id="ARBA00022527"/>
    </source>
</evidence>
<reference evidence="11 12" key="1">
    <citation type="journal article" date="2020" name="Biotechnol. Biofuels">
        <title>New insights from the biogas microbiome by comprehensive genome-resolved metagenomics of nearly 1600 species originating from multiple anaerobic digesters.</title>
        <authorList>
            <person name="Campanaro S."/>
            <person name="Treu L."/>
            <person name="Rodriguez-R L.M."/>
            <person name="Kovalovszki A."/>
            <person name="Ziels R.M."/>
            <person name="Maus I."/>
            <person name="Zhu X."/>
            <person name="Kougias P.G."/>
            <person name="Basile A."/>
            <person name="Luo G."/>
            <person name="Schluter A."/>
            <person name="Konstantinidis K.T."/>
            <person name="Angelidaki I."/>
        </authorList>
    </citation>
    <scope>NUCLEOTIDE SEQUENCE [LARGE SCALE GENOMIC DNA]</scope>
    <source>
        <strain evidence="11">AS23ysBPME_344</strain>
    </source>
</reference>
<evidence type="ECO:0000256" key="6">
    <source>
        <dbReference type="ARBA" id="ARBA00022840"/>
    </source>
</evidence>
<dbReference type="PANTHER" id="PTHR24363:SF0">
    <property type="entry name" value="SERINE_THREONINE KINASE LIKE DOMAIN CONTAINING 1"/>
    <property type="match status" value="1"/>
</dbReference>
<dbReference type="PROSITE" id="PS00108">
    <property type="entry name" value="PROTEIN_KINASE_ST"/>
    <property type="match status" value="1"/>
</dbReference>
<dbReference type="Pfam" id="PF16918">
    <property type="entry name" value="PknG_TPR"/>
    <property type="match status" value="1"/>
</dbReference>
<dbReference type="FunFam" id="1.10.510.10:FF:000306">
    <property type="entry name" value="Serine/threonine protein kinase"/>
    <property type="match status" value="1"/>
</dbReference>
<proteinExistence type="predicted"/>
<dbReference type="EC" id="2.7.11.1" evidence="1"/>
<evidence type="ECO:0000256" key="7">
    <source>
        <dbReference type="ARBA" id="ARBA00047899"/>
    </source>
</evidence>
<dbReference type="InterPro" id="IPR008271">
    <property type="entry name" value="Ser/Thr_kinase_AS"/>
</dbReference>
<dbReference type="InterPro" id="IPR031636">
    <property type="entry name" value="PknG_TPR"/>
</dbReference>
<evidence type="ECO:0000259" key="10">
    <source>
        <dbReference type="PROSITE" id="PS50011"/>
    </source>
</evidence>
<dbReference type="InterPro" id="IPR011009">
    <property type="entry name" value="Kinase-like_dom_sf"/>
</dbReference>
<feature type="non-terminal residue" evidence="11">
    <location>
        <position position="618"/>
    </location>
</feature>
<feature type="domain" description="Protein kinase" evidence="10">
    <location>
        <begin position="154"/>
        <end position="436"/>
    </location>
</feature>
<dbReference type="Gene3D" id="1.25.40.10">
    <property type="entry name" value="Tetratricopeptide repeat domain"/>
    <property type="match status" value="1"/>
</dbReference>
<comment type="catalytic activity">
    <reaction evidence="7">
        <text>L-threonyl-[protein] + ATP = O-phospho-L-threonyl-[protein] + ADP + H(+)</text>
        <dbReference type="Rhea" id="RHEA:46608"/>
        <dbReference type="Rhea" id="RHEA-COMP:11060"/>
        <dbReference type="Rhea" id="RHEA-COMP:11605"/>
        <dbReference type="ChEBI" id="CHEBI:15378"/>
        <dbReference type="ChEBI" id="CHEBI:30013"/>
        <dbReference type="ChEBI" id="CHEBI:30616"/>
        <dbReference type="ChEBI" id="CHEBI:61977"/>
        <dbReference type="ChEBI" id="CHEBI:456216"/>
        <dbReference type="EC" id="2.7.11.1"/>
    </reaction>
</comment>
<name>A0A7X8RG64_9CORY</name>
<keyword evidence="4" id="KW-0547">Nucleotide-binding</keyword>
<dbReference type="PROSITE" id="PS50011">
    <property type="entry name" value="PROTEIN_KINASE_DOM"/>
    <property type="match status" value="1"/>
</dbReference>
<dbReference type="CDD" id="cd14014">
    <property type="entry name" value="STKc_PknB_like"/>
    <property type="match status" value="1"/>
</dbReference>
<organism evidence="11 12">
    <name type="scientific">Corynebacterium pollutisoli</name>
    <dbReference type="NCBI Taxonomy" id="1610489"/>
    <lineage>
        <taxon>Bacteria</taxon>
        <taxon>Bacillati</taxon>
        <taxon>Actinomycetota</taxon>
        <taxon>Actinomycetes</taxon>
        <taxon>Mycobacteriales</taxon>
        <taxon>Corynebacteriaceae</taxon>
        <taxon>Corynebacterium</taxon>
    </lineage>
</organism>
<comment type="catalytic activity">
    <reaction evidence="8">
        <text>L-seryl-[protein] + ATP = O-phospho-L-seryl-[protein] + ADP + H(+)</text>
        <dbReference type="Rhea" id="RHEA:17989"/>
        <dbReference type="Rhea" id="RHEA-COMP:9863"/>
        <dbReference type="Rhea" id="RHEA-COMP:11604"/>
        <dbReference type="ChEBI" id="CHEBI:15378"/>
        <dbReference type="ChEBI" id="CHEBI:29999"/>
        <dbReference type="ChEBI" id="CHEBI:30616"/>
        <dbReference type="ChEBI" id="CHEBI:83421"/>
        <dbReference type="ChEBI" id="CHEBI:456216"/>
        <dbReference type="EC" id="2.7.11.1"/>
    </reaction>
</comment>
<keyword evidence="3" id="KW-0808">Transferase</keyword>
<dbReference type="SUPFAM" id="SSF56112">
    <property type="entry name" value="Protein kinase-like (PK-like)"/>
    <property type="match status" value="1"/>
</dbReference>
<keyword evidence="6" id="KW-0067">ATP-binding</keyword>
<dbReference type="Pfam" id="PF00069">
    <property type="entry name" value="Pkinase"/>
    <property type="match status" value="1"/>
</dbReference>
<keyword evidence="5 11" id="KW-0418">Kinase</keyword>
<comment type="caution">
    <text evidence="11">The sequence shown here is derived from an EMBL/GenBank/DDBJ whole genome shotgun (WGS) entry which is preliminary data.</text>
</comment>
<dbReference type="SMART" id="SM00220">
    <property type="entry name" value="S_TKc"/>
    <property type="match status" value="1"/>
</dbReference>
<gene>
    <name evidence="11" type="ORF">GX356_07085</name>
</gene>
<dbReference type="Proteomes" id="UP000568696">
    <property type="component" value="Unassembled WGS sequence"/>
</dbReference>
<dbReference type="AlphaFoldDB" id="A0A7X8RG64"/>
<evidence type="ECO:0000256" key="8">
    <source>
        <dbReference type="ARBA" id="ARBA00048679"/>
    </source>
</evidence>
<dbReference type="GO" id="GO:0005524">
    <property type="term" value="F:ATP binding"/>
    <property type="evidence" value="ECO:0007669"/>
    <property type="project" value="UniProtKB-KW"/>
</dbReference>
<evidence type="ECO:0000256" key="1">
    <source>
        <dbReference type="ARBA" id="ARBA00012513"/>
    </source>
</evidence>
<evidence type="ECO:0000256" key="5">
    <source>
        <dbReference type="ARBA" id="ARBA00022777"/>
    </source>
</evidence>